<gene>
    <name evidence="6" type="ORF">EG028_20585</name>
</gene>
<proteinExistence type="predicted"/>
<name>A0A3N4M8D7_9BACT</name>
<feature type="transmembrane region" description="Helical" evidence="5">
    <location>
        <begin position="12"/>
        <end position="32"/>
    </location>
</feature>
<feature type="transmembrane region" description="Helical" evidence="5">
    <location>
        <begin position="86"/>
        <end position="108"/>
    </location>
</feature>
<comment type="caution">
    <text evidence="6">The sequence shown here is derived from an EMBL/GenBank/DDBJ whole genome shotgun (WGS) entry which is preliminary data.</text>
</comment>
<evidence type="ECO:0000256" key="4">
    <source>
        <dbReference type="ARBA" id="ARBA00023136"/>
    </source>
</evidence>
<evidence type="ECO:0000256" key="3">
    <source>
        <dbReference type="ARBA" id="ARBA00022989"/>
    </source>
</evidence>
<keyword evidence="4 5" id="KW-0472">Membrane</keyword>
<dbReference type="OrthoDB" id="676158at2"/>
<accession>A0A3N4M8D7</accession>
<protein>
    <submittedName>
        <fullName evidence="6">DoxX family membrane protein</fullName>
    </submittedName>
</protein>
<evidence type="ECO:0000256" key="1">
    <source>
        <dbReference type="ARBA" id="ARBA00004141"/>
    </source>
</evidence>
<dbReference type="InterPro" id="IPR032808">
    <property type="entry name" value="DoxX"/>
</dbReference>
<dbReference type="Pfam" id="PF07681">
    <property type="entry name" value="DoxX"/>
    <property type="match status" value="1"/>
</dbReference>
<keyword evidence="2 5" id="KW-0812">Transmembrane</keyword>
<comment type="subcellular location">
    <subcellularLocation>
        <location evidence="1">Membrane</location>
        <topology evidence="1">Multi-pass membrane protein</topology>
    </subcellularLocation>
</comment>
<feature type="transmembrane region" description="Helical" evidence="5">
    <location>
        <begin position="114"/>
        <end position="134"/>
    </location>
</feature>
<organism evidence="6 7">
    <name type="scientific">Chitinophaga barathri</name>
    <dbReference type="NCBI Taxonomy" id="1647451"/>
    <lineage>
        <taxon>Bacteria</taxon>
        <taxon>Pseudomonadati</taxon>
        <taxon>Bacteroidota</taxon>
        <taxon>Chitinophagia</taxon>
        <taxon>Chitinophagales</taxon>
        <taxon>Chitinophagaceae</taxon>
        <taxon>Chitinophaga</taxon>
    </lineage>
</organism>
<keyword evidence="7" id="KW-1185">Reference proteome</keyword>
<dbReference type="GO" id="GO:0016020">
    <property type="term" value="C:membrane"/>
    <property type="evidence" value="ECO:0007669"/>
    <property type="project" value="UniProtKB-SubCell"/>
</dbReference>
<evidence type="ECO:0000256" key="2">
    <source>
        <dbReference type="ARBA" id="ARBA00022692"/>
    </source>
</evidence>
<keyword evidence="3 5" id="KW-1133">Transmembrane helix</keyword>
<dbReference type="RefSeq" id="WP_120518160.1">
    <property type="nucleotide sequence ID" value="NZ_QXZY01000011.1"/>
</dbReference>
<feature type="transmembrane region" description="Helical" evidence="5">
    <location>
        <begin position="52"/>
        <end position="74"/>
    </location>
</feature>
<evidence type="ECO:0000313" key="7">
    <source>
        <dbReference type="Proteomes" id="UP000279089"/>
    </source>
</evidence>
<sequence length="147" mass="16279">MSSKETKGYEQLYVRAALAITMLSAVADRFGWGPDTSWGNWENFLVYSRQLTFYLPGFFQEPAAVIATTLEIVLPLCLLAGFKTKLAAYATGFLLLVFALSMTFSIGFRSTLAYSVWVGSSAGFLLAVQQHYTFSLDGYLARNRRAG</sequence>
<dbReference type="EMBL" id="RMBX01000011">
    <property type="protein sequence ID" value="RPD39515.1"/>
    <property type="molecule type" value="Genomic_DNA"/>
</dbReference>
<evidence type="ECO:0000313" key="6">
    <source>
        <dbReference type="EMBL" id="RPD39515.1"/>
    </source>
</evidence>
<dbReference type="AlphaFoldDB" id="A0A3N4M8D7"/>
<dbReference type="Proteomes" id="UP000279089">
    <property type="component" value="Unassembled WGS sequence"/>
</dbReference>
<evidence type="ECO:0000256" key="5">
    <source>
        <dbReference type="SAM" id="Phobius"/>
    </source>
</evidence>
<reference evidence="7" key="1">
    <citation type="submission" date="2018-11" db="EMBL/GenBank/DDBJ databases">
        <title>Chitinophaga lutea sp.nov., isolate from arsenic contaminated soil.</title>
        <authorList>
            <person name="Zong Y."/>
        </authorList>
    </citation>
    <scope>NUCLEOTIDE SEQUENCE [LARGE SCALE GENOMIC DNA]</scope>
    <source>
        <strain evidence="7">YLT18</strain>
    </source>
</reference>